<sequence length="83" mass="9692">MSLTKNAAKSYNKLPEKSKNRVEAALNELQYSFVPNKLDVKKLKGFKNVYRVRLGKWRIIYRVDTEEKSILVYGLLPRKNAYG</sequence>
<evidence type="ECO:0000313" key="2">
    <source>
        <dbReference type="Proteomes" id="UP000248329"/>
    </source>
</evidence>
<evidence type="ECO:0000313" key="1">
    <source>
        <dbReference type="EMBL" id="PXF62113.1"/>
    </source>
</evidence>
<reference evidence="1" key="1">
    <citation type="submission" date="2018-01" db="EMBL/GenBank/DDBJ databases">
        <authorList>
            <person name="Krukenberg V."/>
        </authorList>
    </citation>
    <scope>NUCLEOTIDE SEQUENCE</scope>
    <source>
        <strain evidence="1">E20ANME2</strain>
    </source>
</reference>
<organism evidence="1 2">
    <name type="scientific">Candidatus Methanogaster sp</name>
    <dbReference type="NCBI Taxonomy" id="3386292"/>
    <lineage>
        <taxon>Archaea</taxon>
        <taxon>Methanobacteriati</taxon>
        <taxon>Methanobacteriota</taxon>
        <taxon>Stenosarchaea group</taxon>
        <taxon>Methanomicrobia</taxon>
        <taxon>Methanosarcinales</taxon>
        <taxon>ANME-2 cluster</taxon>
        <taxon>Candidatus Methanogasteraceae</taxon>
        <taxon>Candidatus Methanogaster</taxon>
    </lineage>
</organism>
<name>A0AC61L6P6_9EURY</name>
<protein>
    <submittedName>
        <fullName evidence="1">Uncharacterized protein</fullName>
    </submittedName>
</protein>
<proteinExistence type="predicted"/>
<accession>A0AC61L6P6</accession>
<gene>
    <name evidence="1" type="ORF">C4B59_00420</name>
</gene>
<dbReference type="Proteomes" id="UP000248329">
    <property type="component" value="Unassembled WGS sequence"/>
</dbReference>
<comment type="caution">
    <text evidence="1">The sequence shown here is derived from an EMBL/GenBank/DDBJ whole genome shotgun (WGS) entry which is preliminary data.</text>
</comment>
<dbReference type="EMBL" id="PQXF01000001">
    <property type="protein sequence ID" value="PXF62113.1"/>
    <property type="molecule type" value="Genomic_DNA"/>
</dbReference>